<evidence type="ECO:0000313" key="2">
    <source>
        <dbReference type="Proteomes" id="UP000053989"/>
    </source>
</evidence>
<organism evidence="1 2">
    <name type="scientific">Scleroderma citrinum Foug A</name>
    <dbReference type="NCBI Taxonomy" id="1036808"/>
    <lineage>
        <taxon>Eukaryota</taxon>
        <taxon>Fungi</taxon>
        <taxon>Dikarya</taxon>
        <taxon>Basidiomycota</taxon>
        <taxon>Agaricomycotina</taxon>
        <taxon>Agaricomycetes</taxon>
        <taxon>Agaricomycetidae</taxon>
        <taxon>Boletales</taxon>
        <taxon>Sclerodermatineae</taxon>
        <taxon>Sclerodermataceae</taxon>
        <taxon>Scleroderma</taxon>
    </lineage>
</organism>
<protein>
    <submittedName>
        <fullName evidence="1">Uncharacterized protein</fullName>
    </submittedName>
</protein>
<proteinExistence type="predicted"/>
<dbReference type="Proteomes" id="UP000053989">
    <property type="component" value="Unassembled WGS sequence"/>
</dbReference>
<reference evidence="2" key="2">
    <citation type="submission" date="2015-01" db="EMBL/GenBank/DDBJ databases">
        <title>Evolutionary Origins and Diversification of the Mycorrhizal Mutualists.</title>
        <authorList>
            <consortium name="DOE Joint Genome Institute"/>
            <consortium name="Mycorrhizal Genomics Consortium"/>
            <person name="Kohler A."/>
            <person name="Kuo A."/>
            <person name="Nagy L.G."/>
            <person name="Floudas D."/>
            <person name="Copeland A."/>
            <person name="Barry K.W."/>
            <person name="Cichocki N."/>
            <person name="Veneault-Fourrey C."/>
            <person name="LaButti K."/>
            <person name="Lindquist E.A."/>
            <person name="Lipzen A."/>
            <person name="Lundell T."/>
            <person name="Morin E."/>
            <person name="Murat C."/>
            <person name="Riley R."/>
            <person name="Ohm R."/>
            <person name="Sun H."/>
            <person name="Tunlid A."/>
            <person name="Henrissat B."/>
            <person name="Grigoriev I.V."/>
            <person name="Hibbett D.S."/>
            <person name="Martin F."/>
        </authorList>
    </citation>
    <scope>NUCLEOTIDE SEQUENCE [LARGE SCALE GENOMIC DNA]</scope>
    <source>
        <strain evidence="2">Foug A</strain>
    </source>
</reference>
<accession>A0A0C3ART4</accession>
<keyword evidence="2" id="KW-1185">Reference proteome</keyword>
<dbReference type="AlphaFoldDB" id="A0A0C3ART4"/>
<dbReference type="EMBL" id="KN822012">
    <property type="protein sequence ID" value="KIM67637.1"/>
    <property type="molecule type" value="Genomic_DNA"/>
</dbReference>
<reference evidence="1 2" key="1">
    <citation type="submission" date="2014-04" db="EMBL/GenBank/DDBJ databases">
        <authorList>
            <consortium name="DOE Joint Genome Institute"/>
            <person name="Kuo A."/>
            <person name="Kohler A."/>
            <person name="Nagy L.G."/>
            <person name="Floudas D."/>
            <person name="Copeland A."/>
            <person name="Barry K.W."/>
            <person name="Cichocki N."/>
            <person name="Veneault-Fourrey C."/>
            <person name="LaButti K."/>
            <person name="Lindquist E.A."/>
            <person name="Lipzen A."/>
            <person name="Lundell T."/>
            <person name="Morin E."/>
            <person name="Murat C."/>
            <person name="Sun H."/>
            <person name="Tunlid A."/>
            <person name="Henrissat B."/>
            <person name="Grigoriev I.V."/>
            <person name="Hibbett D.S."/>
            <person name="Martin F."/>
            <person name="Nordberg H.P."/>
            <person name="Cantor M.N."/>
            <person name="Hua S.X."/>
        </authorList>
    </citation>
    <scope>NUCLEOTIDE SEQUENCE [LARGE SCALE GENOMIC DNA]</scope>
    <source>
        <strain evidence="1 2">Foug A</strain>
    </source>
</reference>
<dbReference type="InParanoid" id="A0A0C3ART4"/>
<sequence length="111" mass="12443">MIDVGSCTATAKHQTYMSIWTAVTPERASSRKSLQCMGGLHAIMPISFLVMGQSSIRTSKTSVWNITLFSVLSFLTIRPIVNNKKKFLRIERTEAQTCWGYHCTKRATKGV</sequence>
<dbReference type="HOGENOM" id="CLU_2159917_0_0_1"/>
<gene>
    <name evidence="1" type="ORF">SCLCIDRAFT_1113028</name>
</gene>
<name>A0A0C3ART4_9AGAM</name>
<evidence type="ECO:0000313" key="1">
    <source>
        <dbReference type="EMBL" id="KIM67637.1"/>
    </source>
</evidence>